<evidence type="ECO:0000259" key="9">
    <source>
        <dbReference type="SMART" id="SM01038"/>
    </source>
</evidence>
<dbReference type="InterPro" id="IPR006103">
    <property type="entry name" value="Glyco_hydro_2_cat"/>
</dbReference>
<dbReference type="FunFam" id="2.60.40.10:FF:000680">
    <property type="entry name" value="Beta-galactosidase"/>
    <property type="match status" value="1"/>
</dbReference>
<evidence type="ECO:0000313" key="10">
    <source>
        <dbReference type="EMBL" id="MCU9613056.1"/>
    </source>
</evidence>
<dbReference type="FunFam" id="3.20.20.80:FF:000018">
    <property type="entry name" value="Beta-galactosidase"/>
    <property type="match status" value="1"/>
</dbReference>
<feature type="domain" description="Beta galactosidase small chain/" evidence="9">
    <location>
        <begin position="751"/>
        <end position="1032"/>
    </location>
</feature>
<name>A0AAE3ITA0_9BACI</name>
<reference evidence="10" key="1">
    <citation type="submission" date="2022-10" db="EMBL/GenBank/DDBJ databases">
        <title>Description of Fervidibacillus gen. nov. in the family Fervidibacillaceae fam. nov. with two species, Fervidibacillus albus sp. nov., and Fervidibacillus halotolerans sp. nov., isolated from tidal flat sediments.</title>
        <authorList>
            <person name="Kwon K.K."/>
            <person name="Yang S.-H."/>
        </authorList>
    </citation>
    <scope>NUCLEOTIDE SEQUENCE</scope>
    <source>
        <strain evidence="10">JCM 19140</strain>
    </source>
</reference>
<dbReference type="SUPFAM" id="SSF49303">
    <property type="entry name" value="beta-Galactosidase/glucuronidase domain"/>
    <property type="match status" value="2"/>
</dbReference>
<dbReference type="RefSeq" id="WP_263072264.1">
    <property type="nucleotide sequence ID" value="NZ_JAOUSF010000002.1"/>
</dbReference>
<evidence type="ECO:0000313" key="11">
    <source>
        <dbReference type="Proteomes" id="UP001209318"/>
    </source>
</evidence>
<dbReference type="Pfam" id="PF00703">
    <property type="entry name" value="Glyco_hydro_2"/>
    <property type="match status" value="1"/>
</dbReference>
<evidence type="ECO:0000256" key="1">
    <source>
        <dbReference type="ARBA" id="ARBA00001412"/>
    </source>
</evidence>
<dbReference type="InterPro" id="IPR014718">
    <property type="entry name" value="GH-type_carb-bd"/>
</dbReference>
<dbReference type="InterPro" id="IPR006101">
    <property type="entry name" value="Glyco_hydro_2"/>
</dbReference>
<dbReference type="PROSITE" id="PS00719">
    <property type="entry name" value="GLYCOSYL_HYDROL_F2_1"/>
    <property type="match status" value="1"/>
</dbReference>
<evidence type="ECO:0000256" key="3">
    <source>
        <dbReference type="ARBA" id="ARBA00012756"/>
    </source>
</evidence>
<accession>A0AAE3ITA0</accession>
<organism evidence="10 11">
    <name type="scientific">Perspicuibacillus lycopersici</name>
    <dbReference type="NCBI Taxonomy" id="1325689"/>
    <lineage>
        <taxon>Bacteria</taxon>
        <taxon>Bacillati</taxon>
        <taxon>Bacillota</taxon>
        <taxon>Bacilli</taxon>
        <taxon>Bacillales</taxon>
        <taxon>Bacillaceae</taxon>
        <taxon>Perspicuibacillus</taxon>
    </lineage>
</organism>
<dbReference type="Gene3D" id="3.20.20.80">
    <property type="entry name" value="Glycosidases"/>
    <property type="match status" value="1"/>
</dbReference>
<comment type="catalytic activity">
    <reaction evidence="1 8">
        <text>Hydrolysis of terminal non-reducing beta-D-galactose residues in beta-D-galactosides.</text>
        <dbReference type="EC" id="3.2.1.23"/>
    </reaction>
</comment>
<dbReference type="PRINTS" id="PR00132">
    <property type="entry name" value="GLHYDRLASE2"/>
</dbReference>
<dbReference type="EC" id="3.2.1.23" evidence="3 8"/>
<keyword evidence="11" id="KW-1185">Reference proteome</keyword>
<comment type="caution">
    <text evidence="10">The sequence shown here is derived from an EMBL/GenBank/DDBJ whole genome shotgun (WGS) entry which is preliminary data.</text>
</comment>
<dbReference type="InterPro" id="IPR006102">
    <property type="entry name" value="Ig-like_GH2"/>
</dbReference>
<dbReference type="InterPro" id="IPR008979">
    <property type="entry name" value="Galactose-bd-like_sf"/>
</dbReference>
<keyword evidence="6 8" id="KW-0326">Glycosidase</keyword>
<dbReference type="GO" id="GO:0004565">
    <property type="term" value="F:beta-galactosidase activity"/>
    <property type="evidence" value="ECO:0007669"/>
    <property type="project" value="UniProtKB-EC"/>
</dbReference>
<dbReference type="Gene3D" id="2.60.40.10">
    <property type="entry name" value="Immunoglobulins"/>
    <property type="match status" value="2"/>
</dbReference>
<dbReference type="Pfam" id="PF16353">
    <property type="entry name" value="LacZ_4"/>
    <property type="match status" value="1"/>
</dbReference>
<dbReference type="GO" id="GO:0005990">
    <property type="term" value="P:lactose catabolic process"/>
    <property type="evidence" value="ECO:0007669"/>
    <property type="project" value="TreeGrafter"/>
</dbReference>
<dbReference type="Proteomes" id="UP001209318">
    <property type="component" value="Unassembled WGS sequence"/>
</dbReference>
<dbReference type="PANTHER" id="PTHR46323:SF2">
    <property type="entry name" value="BETA-GALACTOSIDASE"/>
    <property type="match status" value="1"/>
</dbReference>
<dbReference type="EMBL" id="JAOUSF010000002">
    <property type="protein sequence ID" value="MCU9613056.1"/>
    <property type="molecule type" value="Genomic_DNA"/>
</dbReference>
<dbReference type="SUPFAM" id="SSF51445">
    <property type="entry name" value="(Trans)glycosidases"/>
    <property type="match status" value="1"/>
</dbReference>
<dbReference type="InterPro" id="IPR032312">
    <property type="entry name" value="LacZ_4"/>
</dbReference>
<dbReference type="InterPro" id="IPR006104">
    <property type="entry name" value="Glyco_hydro_2_N"/>
</dbReference>
<dbReference type="Pfam" id="PF02836">
    <property type="entry name" value="Glyco_hydro_2_C"/>
    <property type="match status" value="1"/>
</dbReference>
<dbReference type="InterPro" id="IPR023230">
    <property type="entry name" value="Glyco_hydro_2_CS"/>
</dbReference>
<sequence length="1058" mass="120775">MQKETRIWEDLSVLQKNRLQDRAYFLPYKTEDAALTYDRSNVSGLQLLNGVWKFYYAENPYAVPSDFQDCATDDWDELVVPSNWQMNGYGKPHYTNVKFPFPVDPPHVPTENPTAIYRREFYIPAEWRNQQITLRFEGVDSAFQIWVNGQEVGYSAGSRLPSEFDITPFIQEGKNHIAVQVYQWSVFSYIEDQDMWWLSGIFRDVYLLARPNVQVRDYFVKTLLDENYRDATLQVETKIFNGSSAAKESLQLEVKLLNHLLEEVAFKVEENLFVSGEAETKVDLDLPIANPEKWSAENPYLYHLLLTLKNADGHVLEVIPTKVGFRSVELKAGQLLVNGVAVMIKGVNRHDHHPDFGRAVPYEWMVKDVQLMKEHNINAVRTSHYPNDPRFYALCDEYGLYVIDEADLECHGFIFTGNPHQISDDPAWEDAYVDRMKRMVERDKNHPSIILWSLGNESGFGRNHVAMGQWAKQKDPTRLLHYEGECRELMRESNNHPKDPFVSDVHTTMYTPVEIMDQLGAREDLQKPHIMCEYAHAMGNGPGGFKEYWETFYKHPRLQGGFVWEWLDHGIRQTAENGDEYFAYGGDFGEHPHDGNFVIDGLVSPDRIPSPALLEYKKVIEPVQVTAVNLEKGTVKIVNKYDFITLDHLHLTWSVECDGRVIENGTLAMEGVEAGAEKEVQIPFTLPKKIVANTDYLLTISFVQKNDTSWSKAGFEVAWAQFVLPVQANTAAGKNLPLYEMQTKEDDTNLTIIGHNFQLAFNKIYGTIDSWIADGASVLEEGPKLHFWRAPTDNDRLKSGYTDASASRDMWKKFGVDALQQRIEDVNYSVSTDKKKIEVQVKARIAPPILAWSIDATYSYTVYGSGDVVLSVAGTPKGDLPDTLPRIGLKLKLPKTMENVSWYGLGPGESYVDSKLAQRLGIWNRKVSELYTPYVFPQENGNRHEVKWAAFHALNNVGLFAAGRPTFDFSAHYYEATDFEAANHTYELEKRDYLVVNLDYAQHGLGSASCGPDVLEKYKLKPVPFTFSVRLKPYVKNQYEPVALSKSELEQPKTSQLV</sequence>
<dbReference type="PANTHER" id="PTHR46323">
    <property type="entry name" value="BETA-GALACTOSIDASE"/>
    <property type="match status" value="1"/>
</dbReference>
<dbReference type="InterPro" id="IPR017853">
    <property type="entry name" value="GH"/>
</dbReference>
<evidence type="ECO:0000256" key="4">
    <source>
        <dbReference type="ARBA" id="ARBA00013303"/>
    </source>
</evidence>
<dbReference type="AlphaFoldDB" id="A0AAE3ITA0"/>
<dbReference type="PROSITE" id="PS00608">
    <property type="entry name" value="GLYCOSYL_HYDROL_F2_2"/>
    <property type="match status" value="1"/>
</dbReference>
<evidence type="ECO:0000256" key="6">
    <source>
        <dbReference type="ARBA" id="ARBA00023295"/>
    </source>
</evidence>
<keyword evidence="5 8" id="KW-0378">Hydrolase</keyword>
<dbReference type="SMART" id="SM01038">
    <property type="entry name" value="Bgal_small_N"/>
    <property type="match status" value="1"/>
</dbReference>
<protein>
    <recommendedName>
        <fullName evidence="4 8">Beta-galactosidase</fullName>
        <ecNumber evidence="3 8">3.2.1.23</ecNumber>
    </recommendedName>
    <alternativeName>
        <fullName evidence="7 8">Lactase</fullName>
    </alternativeName>
</protein>
<evidence type="ECO:0000256" key="7">
    <source>
        <dbReference type="ARBA" id="ARBA00032230"/>
    </source>
</evidence>
<dbReference type="SUPFAM" id="SSF49785">
    <property type="entry name" value="Galactose-binding domain-like"/>
    <property type="match status" value="1"/>
</dbReference>
<dbReference type="Gene3D" id="2.60.120.260">
    <property type="entry name" value="Galactose-binding domain-like"/>
    <property type="match status" value="1"/>
</dbReference>
<proteinExistence type="inferred from homology"/>
<dbReference type="SUPFAM" id="SSF74650">
    <property type="entry name" value="Galactose mutarotase-like"/>
    <property type="match status" value="1"/>
</dbReference>
<comment type="similarity">
    <text evidence="2 8">Belongs to the glycosyl hydrolase 2 family.</text>
</comment>
<dbReference type="InterPro" id="IPR036156">
    <property type="entry name" value="Beta-gal/glucu_dom_sf"/>
</dbReference>
<dbReference type="GO" id="GO:0009341">
    <property type="term" value="C:beta-galactosidase complex"/>
    <property type="evidence" value="ECO:0007669"/>
    <property type="project" value="InterPro"/>
</dbReference>
<evidence type="ECO:0000256" key="2">
    <source>
        <dbReference type="ARBA" id="ARBA00007401"/>
    </source>
</evidence>
<dbReference type="Pfam" id="PF02929">
    <property type="entry name" value="Bgal_small_N"/>
    <property type="match status" value="1"/>
</dbReference>
<dbReference type="GO" id="GO:0030246">
    <property type="term" value="F:carbohydrate binding"/>
    <property type="evidence" value="ECO:0007669"/>
    <property type="project" value="InterPro"/>
</dbReference>
<dbReference type="Pfam" id="PF02837">
    <property type="entry name" value="Glyco_hydro_2_N"/>
    <property type="match status" value="1"/>
</dbReference>
<gene>
    <name evidence="10" type="ORF">OEV98_05765</name>
</gene>
<dbReference type="Gene3D" id="2.70.98.10">
    <property type="match status" value="1"/>
</dbReference>
<dbReference type="InterPro" id="IPR011013">
    <property type="entry name" value="Gal_mutarotase_sf_dom"/>
</dbReference>
<dbReference type="InterPro" id="IPR050347">
    <property type="entry name" value="Bact_Beta-galactosidase"/>
</dbReference>
<evidence type="ECO:0000256" key="5">
    <source>
        <dbReference type="ARBA" id="ARBA00022801"/>
    </source>
</evidence>
<evidence type="ECO:0000256" key="8">
    <source>
        <dbReference type="RuleBase" id="RU361154"/>
    </source>
</evidence>
<dbReference type="InterPro" id="IPR023232">
    <property type="entry name" value="Glyco_hydro_2_AS"/>
</dbReference>
<dbReference type="InterPro" id="IPR004199">
    <property type="entry name" value="B-gal_small/dom_5"/>
</dbReference>
<dbReference type="InterPro" id="IPR013783">
    <property type="entry name" value="Ig-like_fold"/>
</dbReference>